<dbReference type="InterPro" id="IPR003594">
    <property type="entry name" value="HATPase_dom"/>
</dbReference>
<dbReference type="EC" id="2.7.13.3" evidence="2"/>
<feature type="domain" description="FHA" evidence="9">
    <location>
        <begin position="33"/>
        <end position="82"/>
    </location>
</feature>
<dbReference type="SMART" id="SM00065">
    <property type="entry name" value="GAF"/>
    <property type="match status" value="1"/>
</dbReference>
<dbReference type="Gene3D" id="3.30.565.10">
    <property type="entry name" value="Histidine kinase-like ATPase, C-terminal domain"/>
    <property type="match status" value="1"/>
</dbReference>
<dbReference type="InterPro" id="IPR005467">
    <property type="entry name" value="His_kinase_dom"/>
</dbReference>
<accession>A0AA41R2Q1</accession>
<dbReference type="InterPro" id="IPR036890">
    <property type="entry name" value="HATPase_C_sf"/>
</dbReference>
<dbReference type="PROSITE" id="PS50109">
    <property type="entry name" value="HIS_KIN"/>
    <property type="match status" value="1"/>
</dbReference>
<proteinExistence type="predicted"/>
<dbReference type="Pfam" id="PF01590">
    <property type="entry name" value="GAF"/>
    <property type="match status" value="1"/>
</dbReference>
<comment type="caution">
    <text evidence="11">The sequence shown here is derived from an EMBL/GenBank/DDBJ whole genome shotgun (WGS) entry which is preliminary data.</text>
</comment>
<evidence type="ECO:0000259" key="10">
    <source>
        <dbReference type="PROSITE" id="PS50109"/>
    </source>
</evidence>
<keyword evidence="6" id="KW-0418">Kinase</keyword>
<dbReference type="Pfam" id="PF02518">
    <property type="entry name" value="HATPase_c"/>
    <property type="match status" value="1"/>
</dbReference>
<dbReference type="Pfam" id="PF00498">
    <property type="entry name" value="FHA"/>
    <property type="match status" value="1"/>
</dbReference>
<evidence type="ECO:0000256" key="3">
    <source>
        <dbReference type="ARBA" id="ARBA00022553"/>
    </source>
</evidence>
<dbReference type="SUPFAM" id="SSF49879">
    <property type="entry name" value="SMAD/FHA domain"/>
    <property type="match status" value="1"/>
</dbReference>
<dbReference type="RefSeq" id="WP_246910843.1">
    <property type="nucleotide sequence ID" value="NZ_JALJRB010000017.1"/>
</dbReference>
<feature type="domain" description="Histidine kinase" evidence="10">
    <location>
        <begin position="347"/>
        <end position="560"/>
    </location>
</feature>
<dbReference type="SUPFAM" id="SSF55874">
    <property type="entry name" value="ATPase domain of HSP90 chaperone/DNA topoisomerase II/histidine kinase"/>
    <property type="match status" value="1"/>
</dbReference>
<evidence type="ECO:0000313" key="12">
    <source>
        <dbReference type="Proteomes" id="UP001165427"/>
    </source>
</evidence>
<gene>
    <name evidence="11" type="ORF">MRX98_14315</name>
</gene>
<dbReference type="GO" id="GO:0005524">
    <property type="term" value="F:ATP binding"/>
    <property type="evidence" value="ECO:0007669"/>
    <property type="project" value="UniProtKB-KW"/>
</dbReference>
<dbReference type="SUPFAM" id="SSF55781">
    <property type="entry name" value="GAF domain-like"/>
    <property type="match status" value="1"/>
</dbReference>
<dbReference type="Gene3D" id="3.30.450.40">
    <property type="match status" value="1"/>
</dbReference>
<dbReference type="InterPro" id="IPR003018">
    <property type="entry name" value="GAF"/>
</dbReference>
<name>A0AA41R2Q1_9BACT</name>
<keyword evidence="4" id="KW-0808">Transferase</keyword>
<sequence>MMRTAANSVSEAYLIPYPAESFSKPVPIQTGETTIGRDVANSIQILQGSVSPRHATIAVQDGQYVLTDLESRNGTFLNEQKIRSGVLKHHDKISFGDRTFLFLMKADPARSGPLTALFSQNDAVAITEDSVEPSELLAQTAASAALGIFPPSVGLPAVEAGEAALAHQRLSLLYQLSEKLRSTRVTEEILQKGLELILTAIPAAARGVVMLGGQADGTLKISAVKMRDPQAAERSIPISRTIVDWVLSERMVLVSQNLSEDSRFQDSESIRIHNLNAILVVPLLKGEKVMGMLYVDGHNILEAFTQQDVAFAAAVANELALCIENIELQQELIQNERMAAIGLMMTNLAHNIKNLLTLNQNALDLLGLQLRDLEDPRIQKSWRYITQSFTRINNLAVNMLAYAREQEMAPRPTLINQLILSHREAFEQSLVNKGIALEMRLSPDNPRWLMDGSQFQRAFINLVVNAIDAVKEQPGGRIVVSTRINEQGWLEVSVADNGTGISPDHHARIFDLFYSTKGTGGSGLGLSMVKKFMDKMGGTIHLASEVGKGSTFTLAFPEKPPGT</sequence>
<evidence type="ECO:0000256" key="8">
    <source>
        <dbReference type="ARBA" id="ARBA00023012"/>
    </source>
</evidence>
<comment type="catalytic activity">
    <reaction evidence="1">
        <text>ATP + protein L-histidine = ADP + protein N-phospho-L-histidine.</text>
        <dbReference type="EC" id="2.7.13.3"/>
    </reaction>
</comment>
<dbReference type="InterPro" id="IPR008984">
    <property type="entry name" value="SMAD_FHA_dom_sf"/>
</dbReference>
<dbReference type="InterPro" id="IPR004358">
    <property type="entry name" value="Sig_transdc_His_kin-like_C"/>
</dbReference>
<reference evidence="11" key="1">
    <citation type="submission" date="2022-04" db="EMBL/GenBank/DDBJ databases">
        <title>Desulfatitalea alkaliphila sp. nov., a novel anaerobic sulfate-reducing bacterium isolated from terrestrial mud volcano, Taman Peninsula, Russia.</title>
        <authorList>
            <person name="Khomyakova M.A."/>
            <person name="Merkel A.Y."/>
            <person name="Slobodkin A.I."/>
        </authorList>
    </citation>
    <scope>NUCLEOTIDE SEQUENCE</scope>
    <source>
        <strain evidence="11">M08but</strain>
    </source>
</reference>
<dbReference type="GO" id="GO:0000155">
    <property type="term" value="F:phosphorelay sensor kinase activity"/>
    <property type="evidence" value="ECO:0007669"/>
    <property type="project" value="InterPro"/>
</dbReference>
<organism evidence="11 12">
    <name type="scientific">Desulfatitalea alkaliphila</name>
    <dbReference type="NCBI Taxonomy" id="2929485"/>
    <lineage>
        <taxon>Bacteria</taxon>
        <taxon>Pseudomonadati</taxon>
        <taxon>Thermodesulfobacteriota</taxon>
        <taxon>Desulfobacteria</taxon>
        <taxon>Desulfobacterales</taxon>
        <taxon>Desulfosarcinaceae</taxon>
        <taxon>Desulfatitalea</taxon>
    </lineage>
</organism>
<dbReference type="InterPro" id="IPR029016">
    <property type="entry name" value="GAF-like_dom_sf"/>
</dbReference>
<dbReference type="Gene3D" id="2.60.200.20">
    <property type="match status" value="1"/>
</dbReference>
<evidence type="ECO:0000256" key="1">
    <source>
        <dbReference type="ARBA" id="ARBA00000085"/>
    </source>
</evidence>
<dbReference type="InterPro" id="IPR000253">
    <property type="entry name" value="FHA_dom"/>
</dbReference>
<dbReference type="EMBL" id="JALJRB010000017">
    <property type="protein sequence ID" value="MCJ8501754.1"/>
    <property type="molecule type" value="Genomic_DNA"/>
</dbReference>
<keyword evidence="5" id="KW-0547">Nucleotide-binding</keyword>
<keyword evidence="8" id="KW-0902">Two-component regulatory system</keyword>
<evidence type="ECO:0000256" key="2">
    <source>
        <dbReference type="ARBA" id="ARBA00012438"/>
    </source>
</evidence>
<dbReference type="SUPFAM" id="SSF47384">
    <property type="entry name" value="Homodimeric domain of signal transducing histidine kinase"/>
    <property type="match status" value="1"/>
</dbReference>
<dbReference type="PROSITE" id="PS50006">
    <property type="entry name" value="FHA_DOMAIN"/>
    <property type="match status" value="1"/>
</dbReference>
<evidence type="ECO:0000256" key="6">
    <source>
        <dbReference type="ARBA" id="ARBA00022777"/>
    </source>
</evidence>
<dbReference type="Gene3D" id="1.10.287.130">
    <property type="match status" value="1"/>
</dbReference>
<evidence type="ECO:0000256" key="5">
    <source>
        <dbReference type="ARBA" id="ARBA00022741"/>
    </source>
</evidence>
<dbReference type="SMART" id="SM00387">
    <property type="entry name" value="HATPase_c"/>
    <property type="match status" value="1"/>
</dbReference>
<dbReference type="PRINTS" id="PR00344">
    <property type="entry name" value="BCTRLSENSOR"/>
</dbReference>
<dbReference type="SMART" id="SM00240">
    <property type="entry name" value="FHA"/>
    <property type="match status" value="1"/>
</dbReference>
<evidence type="ECO:0000313" key="11">
    <source>
        <dbReference type="EMBL" id="MCJ8501754.1"/>
    </source>
</evidence>
<protein>
    <recommendedName>
        <fullName evidence="2">histidine kinase</fullName>
        <ecNumber evidence="2">2.7.13.3</ecNumber>
    </recommendedName>
</protein>
<evidence type="ECO:0000256" key="7">
    <source>
        <dbReference type="ARBA" id="ARBA00022840"/>
    </source>
</evidence>
<dbReference type="PANTHER" id="PTHR43065">
    <property type="entry name" value="SENSOR HISTIDINE KINASE"/>
    <property type="match status" value="1"/>
</dbReference>
<dbReference type="CDD" id="cd00060">
    <property type="entry name" value="FHA"/>
    <property type="match status" value="1"/>
</dbReference>
<evidence type="ECO:0000259" key="9">
    <source>
        <dbReference type="PROSITE" id="PS50006"/>
    </source>
</evidence>
<keyword evidence="3" id="KW-0597">Phosphoprotein</keyword>
<dbReference type="PANTHER" id="PTHR43065:SF10">
    <property type="entry name" value="PEROXIDE STRESS-ACTIVATED HISTIDINE KINASE MAK3"/>
    <property type="match status" value="1"/>
</dbReference>
<keyword evidence="12" id="KW-1185">Reference proteome</keyword>
<dbReference type="Proteomes" id="UP001165427">
    <property type="component" value="Unassembled WGS sequence"/>
</dbReference>
<dbReference type="InterPro" id="IPR036097">
    <property type="entry name" value="HisK_dim/P_sf"/>
</dbReference>
<keyword evidence="7 11" id="KW-0067">ATP-binding</keyword>
<dbReference type="AlphaFoldDB" id="A0AA41R2Q1"/>
<evidence type="ECO:0000256" key="4">
    <source>
        <dbReference type="ARBA" id="ARBA00022679"/>
    </source>
</evidence>